<dbReference type="CDD" id="cd03015">
    <property type="entry name" value="PRX_Typ2cys"/>
    <property type="match status" value="1"/>
</dbReference>
<proteinExistence type="inferred from homology"/>
<evidence type="ECO:0000256" key="8">
    <source>
        <dbReference type="SAM" id="MobiDB-lite"/>
    </source>
</evidence>
<dbReference type="Proteomes" id="UP001307889">
    <property type="component" value="Chromosome 1"/>
</dbReference>
<evidence type="ECO:0000256" key="6">
    <source>
        <dbReference type="ARBA" id="ARBA00023284"/>
    </source>
</evidence>
<keyword evidence="11" id="KW-1185">Reference proteome</keyword>
<keyword evidence="3" id="KW-0575">Peroxidase</keyword>
<protein>
    <recommendedName>
        <fullName evidence="2">thioredoxin-dependent peroxiredoxin</fullName>
        <ecNumber evidence="2">1.11.1.24</ecNumber>
    </recommendedName>
</protein>
<dbReference type="EMBL" id="AP028909">
    <property type="protein sequence ID" value="BES88251.1"/>
    <property type="molecule type" value="Genomic_DNA"/>
</dbReference>
<dbReference type="InterPro" id="IPR050217">
    <property type="entry name" value="Peroxiredoxin"/>
</dbReference>
<evidence type="ECO:0000256" key="3">
    <source>
        <dbReference type="ARBA" id="ARBA00022559"/>
    </source>
</evidence>
<evidence type="ECO:0000256" key="5">
    <source>
        <dbReference type="ARBA" id="ARBA00023002"/>
    </source>
</evidence>
<dbReference type="Gene3D" id="3.40.30.10">
    <property type="entry name" value="Glutaredoxin"/>
    <property type="match status" value="1"/>
</dbReference>
<keyword evidence="4" id="KW-0049">Antioxidant</keyword>
<keyword evidence="6" id="KW-0676">Redox-active center</keyword>
<keyword evidence="5" id="KW-0560">Oxidoreductase</keyword>
<dbReference type="PROSITE" id="PS51352">
    <property type="entry name" value="THIOREDOXIN_2"/>
    <property type="match status" value="1"/>
</dbReference>
<evidence type="ECO:0000313" key="11">
    <source>
        <dbReference type="Proteomes" id="UP001307889"/>
    </source>
</evidence>
<reference evidence="10 11" key="1">
    <citation type="submission" date="2023-09" db="EMBL/GenBank/DDBJ databases">
        <title>Nesidiocoris tenuis whole genome shotgun sequence.</title>
        <authorList>
            <person name="Shibata T."/>
            <person name="Shimoda M."/>
            <person name="Kobayashi T."/>
            <person name="Uehara T."/>
        </authorList>
    </citation>
    <scope>NUCLEOTIDE SEQUENCE [LARGE SCALE GENOMIC DNA]</scope>
    <source>
        <strain evidence="10 11">Japan</strain>
    </source>
</reference>
<dbReference type="PANTHER" id="PTHR10681">
    <property type="entry name" value="THIOREDOXIN PEROXIDASE"/>
    <property type="match status" value="1"/>
</dbReference>
<dbReference type="InterPro" id="IPR013766">
    <property type="entry name" value="Thioredoxin_domain"/>
</dbReference>
<evidence type="ECO:0000256" key="4">
    <source>
        <dbReference type="ARBA" id="ARBA00022862"/>
    </source>
</evidence>
<evidence type="ECO:0000313" key="10">
    <source>
        <dbReference type="EMBL" id="BES88251.1"/>
    </source>
</evidence>
<evidence type="ECO:0000256" key="2">
    <source>
        <dbReference type="ARBA" id="ARBA00013017"/>
    </source>
</evidence>
<feature type="region of interest" description="Disordered" evidence="8">
    <location>
        <begin position="154"/>
        <end position="173"/>
    </location>
</feature>
<accession>A0ABN7A7K0</accession>
<evidence type="ECO:0000256" key="7">
    <source>
        <dbReference type="ARBA" id="ARBA00049091"/>
    </source>
</evidence>
<evidence type="ECO:0000259" key="9">
    <source>
        <dbReference type="PROSITE" id="PS51352"/>
    </source>
</evidence>
<dbReference type="EC" id="1.11.1.24" evidence="2"/>
<dbReference type="InterPro" id="IPR000866">
    <property type="entry name" value="AhpC/TSA"/>
</dbReference>
<organism evidence="10 11">
    <name type="scientific">Nesidiocoris tenuis</name>
    <dbReference type="NCBI Taxonomy" id="355587"/>
    <lineage>
        <taxon>Eukaryota</taxon>
        <taxon>Metazoa</taxon>
        <taxon>Ecdysozoa</taxon>
        <taxon>Arthropoda</taxon>
        <taxon>Hexapoda</taxon>
        <taxon>Insecta</taxon>
        <taxon>Pterygota</taxon>
        <taxon>Neoptera</taxon>
        <taxon>Paraneoptera</taxon>
        <taxon>Hemiptera</taxon>
        <taxon>Heteroptera</taxon>
        <taxon>Panheteroptera</taxon>
        <taxon>Cimicomorpha</taxon>
        <taxon>Miridae</taxon>
        <taxon>Dicyphina</taxon>
        <taxon>Nesidiocoris</taxon>
    </lineage>
</organism>
<dbReference type="InterPro" id="IPR036249">
    <property type="entry name" value="Thioredoxin-like_sf"/>
</dbReference>
<evidence type="ECO:0000256" key="1">
    <source>
        <dbReference type="ARBA" id="ARBA00009796"/>
    </source>
</evidence>
<dbReference type="SUPFAM" id="SSF52833">
    <property type="entry name" value="Thioredoxin-like"/>
    <property type="match status" value="1"/>
</dbReference>
<comment type="similarity">
    <text evidence="1">Belongs to the peroxiredoxin family. AhpC/Prx1 subfamily.</text>
</comment>
<dbReference type="Pfam" id="PF00578">
    <property type="entry name" value="AhpC-TSA"/>
    <property type="match status" value="1"/>
</dbReference>
<gene>
    <name evidence="10" type="ORF">NTJ_01057</name>
</gene>
<dbReference type="PANTHER" id="PTHR10681:SF171">
    <property type="entry name" value="PEROXIREDOXIN 4"/>
    <property type="match status" value="1"/>
</dbReference>
<comment type="catalytic activity">
    <reaction evidence="7">
        <text>a hydroperoxide + [thioredoxin]-dithiol = an alcohol + [thioredoxin]-disulfide + H2O</text>
        <dbReference type="Rhea" id="RHEA:62620"/>
        <dbReference type="Rhea" id="RHEA-COMP:10698"/>
        <dbReference type="Rhea" id="RHEA-COMP:10700"/>
        <dbReference type="ChEBI" id="CHEBI:15377"/>
        <dbReference type="ChEBI" id="CHEBI:29950"/>
        <dbReference type="ChEBI" id="CHEBI:30879"/>
        <dbReference type="ChEBI" id="CHEBI:35924"/>
        <dbReference type="ChEBI" id="CHEBI:50058"/>
        <dbReference type="EC" id="1.11.1.24"/>
    </reaction>
</comment>
<name>A0ABN7A7K0_9HEMI</name>
<feature type="domain" description="Thioredoxin" evidence="9">
    <location>
        <begin position="229"/>
        <end position="387"/>
    </location>
</feature>
<sequence>MQEENMPPPIHGILLTFGLCSFRPEQKKARRKRDNSVKAMTAEEAAAMDAEIARNKSCRRSLQTYRKAWEDIPEYSLWLTSHPSKYKAVCMLCNRMLTADSTTIGLHSLSKRHMEAEKNYYRAKMRENKRVAAAERSDDAQEDAESIAASLQGMGFSDDDAPLAEGGTGEGPESKQQFIMYRDEHHYTADGGGSISGGVGGDYSAGIYVPVQQESHGKSDSSRDMTTKVFVTKRAPHWKATAIVNGHVTKLDMNDYKGRYVVLFFYAHNFSKVDASEINRLSDRIADFRTVHTEIVACSTDSHLSHLTWAKKSRGEGGVSGVKIPLIADPTHIIARDYGVYLPEKGHCLRAHFVIDRRGVLRHVAINDPLIGRGTDELLRIVKALQFSDQVEEPLVADWTPDP</sequence>